<keyword evidence="3 5" id="KW-0238">DNA-binding</keyword>
<comment type="function">
    <text evidence="5">General factor that plays a role in the activation of archaeal genes transcribed by RNA polymerase. Binds specifically to the TATA box promoter element which lies close to the position of transcription initiation.</text>
</comment>
<dbReference type="AlphaFoldDB" id="A0A7J4IT03"/>
<protein>
    <recommendedName>
        <fullName evidence="5">TATA-box-binding protein</fullName>
    </recommendedName>
    <alternativeName>
        <fullName evidence="5">Box A-binding protein</fullName>
        <shortName evidence="5">BAP</shortName>
    </alternativeName>
    <alternativeName>
        <fullName evidence="5">TATA sequence-binding protein</fullName>
        <shortName evidence="5">TBP</shortName>
    </alternativeName>
    <alternativeName>
        <fullName evidence="5">TATA-box factor</fullName>
    </alternativeName>
</protein>
<organism evidence="7 8">
    <name type="scientific">Candidatus Iainarchaeum sp</name>
    <dbReference type="NCBI Taxonomy" id="3101447"/>
    <lineage>
        <taxon>Archaea</taxon>
        <taxon>Candidatus Iainarchaeota</taxon>
        <taxon>Candidatus Iainarchaeia</taxon>
        <taxon>Candidatus Iainarchaeales</taxon>
        <taxon>Candidatus Iainarchaeaceae</taxon>
        <taxon>Candidatus Iainarchaeum</taxon>
    </lineage>
</organism>
<proteinExistence type="inferred from homology"/>
<dbReference type="InterPro" id="IPR012295">
    <property type="entry name" value="TBP_dom_sf"/>
</dbReference>
<feature type="repeat" description="1" evidence="5">
    <location>
        <begin position="6"/>
        <end position="82"/>
    </location>
</feature>
<dbReference type="PANTHER" id="PTHR10126">
    <property type="entry name" value="TATA-BOX BINDING PROTEIN"/>
    <property type="match status" value="1"/>
</dbReference>
<comment type="similarity">
    <text evidence="1 5">Belongs to the TBP family.</text>
</comment>
<dbReference type="Gene3D" id="3.30.310.10">
    <property type="entry name" value="TATA-Binding Protein"/>
    <property type="match status" value="2"/>
</dbReference>
<keyword evidence="5" id="KW-0805">Transcription regulation</keyword>
<dbReference type="GO" id="GO:0003700">
    <property type="term" value="F:DNA-binding transcription factor activity"/>
    <property type="evidence" value="ECO:0007669"/>
    <property type="project" value="UniProtKB-UniRule"/>
</dbReference>
<feature type="region of interest" description="Disordered" evidence="6">
    <location>
        <begin position="175"/>
        <end position="215"/>
    </location>
</feature>
<feature type="compositionally biased region" description="Basic and acidic residues" evidence="6">
    <location>
        <begin position="206"/>
        <end position="215"/>
    </location>
</feature>
<dbReference type="Pfam" id="PF00352">
    <property type="entry name" value="TBP"/>
    <property type="match status" value="2"/>
</dbReference>
<keyword evidence="2 5" id="KW-0677">Repeat</keyword>
<dbReference type="PRINTS" id="PR00686">
    <property type="entry name" value="TIFACTORIID"/>
</dbReference>
<evidence type="ECO:0000256" key="3">
    <source>
        <dbReference type="ARBA" id="ARBA00023125"/>
    </source>
</evidence>
<evidence type="ECO:0000256" key="6">
    <source>
        <dbReference type="SAM" id="MobiDB-lite"/>
    </source>
</evidence>
<evidence type="ECO:0000256" key="2">
    <source>
        <dbReference type="ARBA" id="ARBA00022737"/>
    </source>
</evidence>
<dbReference type="InterPro" id="IPR000814">
    <property type="entry name" value="TBP"/>
</dbReference>
<evidence type="ECO:0000256" key="4">
    <source>
        <dbReference type="ARBA" id="ARBA00023163"/>
    </source>
</evidence>
<evidence type="ECO:0000256" key="1">
    <source>
        <dbReference type="ARBA" id="ARBA00005560"/>
    </source>
</evidence>
<evidence type="ECO:0000313" key="8">
    <source>
        <dbReference type="Proteomes" id="UP000577419"/>
    </source>
</evidence>
<gene>
    <name evidence="5" type="primary">tbp</name>
    <name evidence="7" type="ORF">HA237_04500</name>
</gene>
<dbReference type="Proteomes" id="UP000577419">
    <property type="component" value="Unassembled WGS sequence"/>
</dbReference>
<dbReference type="SUPFAM" id="SSF55945">
    <property type="entry name" value="TATA-box binding protein-like"/>
    <property type="match status" value="2"/>
</dbReference>
<dbReference type="GO" id="GO:0006352">
    <property type="term" value="P:DNA-templated transcription initiation"/>
    <property type="evidence" value="ECO:0007669"/>
    <property type="project" value="InterPro"/>
</dbReference>
<keyword evidence="4 5" id="KW-0804">Transcription</keyword>
<reference evidence="8" key="1">
    <citation type="journal article" date="2020" name="bioRxiv">
        <title>A rank-normalized archaeal taxonomy based on genome phylogeny resolves widespread incomplete and uneven classifications.</title>
        <authorList>
            <person name="Rinke C."/>
            <person name="Chuvochina M."/>
            <person name="Mussig A.J."/>
            <person name="Chaumeil P.-A."/>
            <person name="Waite D.W."/>
            <person name="Whitman W.B."/>
            <person name="Parks D.H."/>
            <person name="Hugenholtz P."/>
        </authorList>
    </citation>
    <scope>NUCLEOTIDE SEQUENCE [LARGE SCALE GENOMIC DNA]</scope>
</reference>
<dbReference type="HAMAP" id="MF_00408">
    <property type="entry name" value="TATA_bind_prot_arch"/>
    <property type="match status" value="1"/>
</dbReference>
<sequence>MVKYTIVNLVASANLNATLDLYNLAITIPNIEYEPEQFPGAILKLKEPKVSMLLFKNGKVICSGASNEKDISLAVFKASKLIHEIQKSVKIQKNADYTVVNLVATANLNMTLDLFKTAMNLDNVEYEPEQFPGAILRIHEPKLTLLLFKNGKLICAGAKKEEFLKKGLRKAGTLIRSVNKEAKKAKPEKPKTPKKQKEKPAATGKTAKDDQKKKK</sequence>
<dbReference type="GO" id="GO:0003677">
    <property type="term" value="F:DNA binding"/>
    <property type="evidence" value="ECO:0007669"/>
    <property type="project" value="UniProtKB-KW"/>
</dbReference>
<comment type="caution">
    <text evidence="7">The sequence shown here is derived from an EMBL/GenBank/DDBJ whole genome shotgun (WGS) entry which is preliminary data.</text>
</comment>
<accession>A0A7J4IT03</accession>
<feature type="repeat" description="2" evidence="5">
    <location>
        <begin position="99"/>
        <end position="175"/>
    </location>
</feature>
<feature type="compositionally biased region" description="Basic and acidic residues" evidence="6">
    <location>
        <begin position="178"/>
        <end position="191"/>
    </location>
</feature>
<name>A0A7J4IT03_9ARCH</name>
<evidence type="ECO:0000256" key="5">
    <source>
        <dbReference type="HAMAP-Rule" id="MF_00408"/>
    </source>
</evidence>
<dbReference type="EMBL" id="DUFG01000021">
    <property type="protein sequence ID" value="HIH08602.1"/>
    <property type="molecule type" value="Genomic_DNA"/>
</dbReference>
<evidence type="ECO:0000313" key="7">
    <source>
        <dbReference type="EMBL" id="HIH08602.1"/>
    </source>
</evidence>